<keyword evidence="1" id="KW-1133">Transmembrane helix</keyword>
<dbReference type="STRING" id="1173027.Mic7113_1792"/>
<feature type="transmembrane region" description="Helical" evidence="1">
    <location>
        <begin position="200"/>
        <end position="222"/>
    </location>
</feature>
<accession>K9WBA4</accession>
<name>K9WBA4_9CYAN</name>
<dbReference type="HOGENOM" id="CLU_031448_0_0_3"/>
<feature type="transmembrane region" description="Helical" evidence="1">
    <location>
        <begin position="333"/>
        <end position="356"/>
    </location>
</feature>
<feature type="transmembrane region" description="Helical" evidence="1">
    <location>
        <begin position="532"/>
        <end position="552"/>
    </location>
</feature>
<proteinExistence type="predicted"/>
<dbReference type="EMBL" id="CP003630">
    <property type="protein sequence ID" value="AFZ17650.1"/>
    <property type="molecule type" value="Genomic_DNA"/>
</dbReference>
<feature type="transmembrane region" description="Helical" evidence="1">
    <location>
        <begin position="502"/>
        <end position="525"/>
    </location>
</feature>
<organism evidence="2 3">
    <name type="scientific">Allocoleopsis franciscana PCC 7113</name>
    <dbReference type="NCBI Taxonomy" id="1173027"/>
    <lineage>
        <taxon>Bacteria</taxon>
        <taxon>Bacillati</taxon>
        <taxon>Cyanobacteriota</taxon>
        <taxon>Cyanophyceae</taxon>
        <taxon>Coleofasciculales</taxon>
        <taxon>Coleofasciculaceae</taxon>
        <taxon>Allocoleopsis</taxon>
        <taxon>Allocoleopsis franciscana</taxon>
    </lineage>
</organism>
<dbReference type="OrthoDB" id="458286at2"/>
<dbReference type="AlphaFoldDB" id="K9WBA4"/>
<feature type="transmembrane region" description="Helical" evidence="1">
    <location>
        <begin position="412"/>
        <end position="430"/>
    </location>
</feature>
<feature type="transmembrane region" description="Helical" evidence="1">
    <location>
        <begin position="262"/>
        <end position="280"/>
    </location>
</feature>
<feature type="transmembrane region" description="Helical" evidence="1">
    <location>
        <begin position="29"/>
        <end position="48"/>
    </location>
</feature>
<reference evidence="2 3" key="1">
    <citation type="submission" date="2012-06" db="EMBL/GenBank/DDBJ databases">
        <title>Finished chromosome of genome of Microcoleus sp. PCC 7113.</title>
        <authorList>
            <consortium name="US DOE Joint Genome Institute"/>
            <person name="Gugger M."/>
            <person name="Coursin T."/>
            <person name="Rippka R."/>
            <person name="Tandeau De Marsac N."/>
            <person name="Huntemann M."/>
            <person name="Wei C.-L."/>
            <person name="Han J."/>
            <person name="Detter J.C."/>
            <person name="Han C."/>
            <person name="Tapia R."/>
            <person name="Chen A."/>
            <person name="Kyrpides N."/>
            <person name="Mavromatis K."/>
            <person name="Markowitz V."/>
            <person name="Szeto E."/>
            <person name="Ivanova N."/>
            <person name="Pagani I."/>
            <person name="Pati A."/>
            <person name="Goodwin L."/>
            <person name="Nordberg H.P."/>
            <person name="Cantor M.N."/>
            <person name="Hua S.X."/>
            <person name="Woyke T."/>
            <person name="Kerfeld C.A."/>
        </authorList>
    </citation>
    <scope>NUCLEOTIDE SEQUENCE [LARGE SCALE GENOMIC DNA]</scope>
    <source>
        <strain evidence="2 3">PCC 7113</strain>
    </source>
</reference>
<feature type="transmembrane region" description="Helical" evidence="1">
    <location>
        <begin position="376"/>
        <end position="392"/>
    </location>
</feature>
<feature type="transmembrane region" description="Helical" evidence="1">
    <location>
        <begin position="234"/>
        <end position="256"/>
    </location>
</feature>
<evidence type="ECO:0000313" key="2">
    <source>
        <dbReference type="EMBL" id="AFZ17650.1"/>
    </source>
</evidence>
<feature type="transmembrane region" description="Helical" evidence="1">
    <location>
        <begin position="572"/>
        <end position="595"/>
    </location>
</feature>
<dbReference type="PATRIC" id="fig|1173027.3.peg.1980"/>
<feature type="transmembrane region" description="Helical" evidence="1">
    <location>
        <begin position="470"/>
        <end position="490"/>
    </location>
</feature>
<sequence>MQLNFLDRIGDWNPQLFREIKGRLNVRNIAIAVASSLLGQILLFLFWLNQLPHYPYYQNQPYCRLQKTFLAAQNQSYKLNDQYRQLQAQFKIYSNPKNYDLEKIQQLKGSIAEVKEKIQHVQGILKNDLCPSDAIDIPLWWHDHYPKMFMSLSVFVLFIMLGVGTYMLISNLANEERRGTLNFIRLSPQSTLSVLGGKLLGVPILLYLAAIIAVPFHLWLGFSAQIPLAEICTFYAVLIASCAFFYSAALLFGLVTPWLGGFQSWLGSGAVLLFLLMVNFKPIENTLLDWLNLFSPVVVLPYLVNRMGTEYTGGNFPFSMGKILNWEWFNLPIGATGIGLAIFALLHYGLWTTWIWQALNRHFHNPNSTILSKHQSYWLVGCFEVVTLGFAMGDPRGNFWVSPYSFLTNPVLLAFFNGVLFIGLIAVLAPQRQALQDWARYRREKVATRKGFWNRALVQDLLWGEKSPELLAIALNLAIAMTPFLVWITFLPGDAVDKTKALLAVGFFVSLVMIYASVAQLMLLMKTNKRSLWAVGTIAALLVVPPMSLSILGIEPVENATLWLLSTFPWAAIEHAATTTGLMVLLGEWTVLVLLNVRLTRQLQRAGESQTKAMLAGRPVLPN</sequence>
<evidence type="ECO:0000313" key="3">
    <source>
        <dbReference type="Proteomes" id="UP000010471"/>
    </source>
</evidence>
<dbReference type="Proteomes" id="UP000010471">
    <property type="component" value="Chromosome"/>
</dbReference>
<gene>
    <name evidence="2" type="ORF">Mic7113_1792</name>
</gene>
<dbReference type="RefSeq" id="WP_015181802.1">
    <property type="nucleotide sequence ID" value="NC_019738.1"/>
</dbReference>
<keyword evidence="3" id="KW-1185">Reference proteome</keyword>
<feature type="transmembrane region" description="Helical" evidence="1">
    <location>
        <begin position="149"/>
        <end position="169"/>
    </location>
</feature>
<keyword evidence="1" id="KW-0472">Membrane</keyword>
<keyword evidence="1" id="KW-0812">Transmembrane</keyword>
<protein>
    <submittedName>
        <fullName evidence="2">Uncharacterized protein</fullName>
    </submittedName>
</protein>
<dbReference type="KEGG" id="mic:Mic7113_1792"/>
<evidence type="ECO:0000256" key="1">
    <source>
        <dbReference type="SAM" id="Phobius"/>
    </source>
</evidence>
<dbReference type="eggNOG" id="COG1668">
    <property type="taxonomic scope" value="Bacteria"/>
</dbReference>